<name>A0ABN1IM22_9CLOT</name>
<proteinExistence type="predicted"/>
<dbReference type="EMBL" id="BAAACF010000001">
    <property type="protein sequence ID" value="GAA0717188.1"/>
    <property type="molecule type" value="Genomic_DNA"/>
</dbReference>
<reference evidence="1 2" key="1">
    <citation type="journal article" date="2019" name="Int. J. Syst. Evol. Microbiol.">
        <title>The Global Catalogue of Microorganisms (GCM) 10K type strain sequencing project: providing services to taxonomists for standard genome sequencing and annotation.</title>
        <authorList>
            <consortium name="The Broad Institute Genomics Platform"/>
            <consortium name="The Broad Institute Genome Sequencing Center for Infectious Disease"/>
            <person name="Wu L."/>
            <person name="Ma J."/>
        </authorList>
    </citation>
    <scope>NUCLEOTIDE SEQUENCE [LARGE SCALE GENOMIC DNA]</scope>
    <source>
        <strain evidence="1 2">JCM 1405</strain>
    </source>
</reference>
<comment type="caution">
    <text evidence="1">The sequence shown here is derived from an EMBL/GenBank/DDBJ whole genome shotgun (WGS) entry which is preliminary data.</text>
</comment>
<evidence type="ECO:0008006" key="3">
    <source>
        <dbReference type="Google" id="ProtNLM"/>
    </source>
</evidence>
<dbReference type="RefSeq" id="WP_343765634.1">
    <property type="nucleotide sequence ID" value="NZ_BAAACF010000001.1"/>
</dbReference>
<sequence>MEIATLVNEKIKNQLYEKYNKDRDGTYKEKFSVKDLEELMGINRPTYKRHKGAYRQNY</sequence>
<protein>
    <recommendedName>
        <fullName evidence="3">Phage protein</fullName>
    </recommendedName>
</protein>
<dbReference type="Proteomes" id="UP001500339">
    <property type="component" value="Unassembled WGS sequence"/>
</dbReference>
<gene>
    <name evidence="1" type="ORF">GCM10008905_02560</name>
</gene>
<evidence type="ECO:0000313" key="1">
    <source>
        <dbReference type="EMBL" id="GAA0717188.1"/>
    </source>
</evidence>
<evidence type="ECO:0000313" key="2">
    <source>
        <dbReference type="Proteomes" id="UP001500339"/>
    </source>
</evidence>
<keyword evidence="2" id="KW-1185">Reference proteome</keyword>
<organism evidence="1 2">
    <name type="scientific">Clostridium malenominatum</name>
    <dbReference type="NCBI Taxonomy" id="1539"/>
    <lineage>
        <taxon>Bacteria</taxon>
        <taxon>Bacillati</taxon>
        <taxon>Bacillota</taxon>
        <taxon>Clostridia</taxon>
        <taxon>Eubacteriales</taxon>
        <taxon>Clostridiaceae</taxon>
        <taxon>Clostridium</taxon>
    </lineage>
</organism>
<accession>A0ABN1IM22</accession>